<dbReference type="AlphaFoldDB" id="A0A5E4D1P5"/>
<feature type="compositionally biased region" description="Basic and acidic residues" evidence="1">
    <location>
        <begin position="53"/>
        <end position="66"/>
    </location>
</feature>
<accession>A0A5E4D1P5</accession>
<reference evidence="3 4" key="1">
    <citation type="submission" date="2019-04" db="EMBL/GenBank/DDBJ databases">
        <authorList>
            <person name="Alioto T."/>
            <person name="Alioto T."/>
        </authorList>
    </citation>
    <scope>NUCLEOTIDE SEQUENCE [LARGE SCALE GENOMIC DNA]</scope>
</reference>
<dbReference type="EMBL" id="CABDUW010002608">
    <property type="protein sequence ID" value="VTJ87480.1"/>
    <property type="molecule type" value="Genomic_DNA"/>
</dbReference>
<feature type="compositionally biased region" description="Basic and acidic residues" evidence="1">
    <location>
        <begin position="100"/>
        <end position="111"/>
    </location>
</feature>
<evidence type="ECO:0000313" key="3">
    <source>
        <dbReference type="EMBL" id="VTJ87480.1"/>
    </source>
</evidence>
<organism evidence="3 4">
    <name type="scientific">Marmota monax</name>
    <name type="common">Woodchuck</name>
    <dbReference type="NCBI Taxonomy" id="9995"/>
    <lineage>
        <taxon>Eukaryota</taxon>
        <taxon>Metazoa</taxon>
        <taxon>Chordata</taxon>
        <taxon>Craniata</taxon>
        <taxon>Vertebrata</taxon>
        <taxon>Euteleostomi</taxon>
        <taxon>Mammalia</taxon>
        <taxon>Eutheria</taxon>
        <taxon>Euarchontoglires</taxon>
        <taxon>Glires</taxon>
        <taxon>Rodentia</taxon>
        <taxon>Sciuromorpha</taxon>
        <taxon>Sciuridae</taxon>
        <taxon>Xerinae</taxon>
        <taxon>Marmotini</taxon>
        <taxon>Marmota</taxon>
    </lineage>
</organism>
<keyword evidence="4" id="KW-1185">Reference proteome</keyword>
<proteinExistence type="predicted"/>
<reference evidence="2" key="2">
    <citation type="submission" date="2020-08" db="EMBL/GenBank/DDBJ databases">
        <authorList>
            <person name="Shumante A."/>
            <person name="Zimin A.V."/>
            <person name="Puiu D."/>
            <person name="Salzberg S.L."/>
        </authorList>
    </citation>
    <scope>NUCLEOTIDE SEQUENCE</scope>
    <source>
        <strain evidence="2">WC2-LM</strain>
        <tissue evidence="2">Liver</tissue>
    </source>
</reference>
<protein>
    <submittedName>
        <fullName evidence="3">Uncharacterized protein</fullName>
    </submittedName>
</protein>
<dbReference type="Proteomes" id="UP000662637">
    <property type="component" value="Unassembled WGS sequence"/>
</dbReference>
<feature type="region of interest" description="Disordered" evidence="1">
    <location>
        <begin position="1"/>
        <end position="138"/>
    </location>
</feature>
<evidence type="ECO:0000313" key="2">
    <source>
        <dbReference type="EMBL" id="KAF7461153.1"/>
    </source>
</evidence>
<feature type="region of interest" description="Disordered" evidence="1">
    <location>
        <begin position="150"/>
        <end position="170"/>
    </location>
</feature>
<evidence type="ECO:0000256" key="1">
    <source>
        <dbReference type="SAM" id="MobiDB-lite"/>
    </source>
</evidence>
<dbReference type="EMBL" id="WJEC01008698">
    <property type="protein sequence ID" value="KAF7461153.1"/>
    <property type="molecule type" value="Genomic_DNA"/>
</dbReference>
<evidence type="ECO:0000313" key="4">
    <source>
        <dbReference type="Proteomes" id="UP000335636"/>
    </source>
</evidence>
<sequence length="170" mass="18021">MLGARGPPSRSRPVTRRNPGPGAAHRPPTATLSAPRRARSPQQTDPHTHSPALRRDLGSRRPEEGRQPPSPPLRPRAACHRGPRSREPAGPPGTGGARKNSPEARGEDGRKGGSRGPTLLETKEEAEATTPRPGPRNARVVVLVVAATGRATPNTAPSGRTTLARLRRYG</sequence>
<gene>
    <name evidence="2" type="ORF">GHT09_015668</name>
    <name evidence="3" type="ORF">MONAX_5E024974</name>
</gene>
<dbReference type="Proteomes" id="UP000335636">
    <property type="component" value="Unassembled WGS sequence"/>
</dbReference>
<name>A0A5E4D1P5_MARMO</name>